<evidence type="ECO:0000313" key="1">
    <source>
        <dbReference type="EMBL" id="KAI8432355.1"/>
    </source>
</evidence>
<accession>A0ACC0K7X3</accession>
<dbReference type="Proteomes" id="UP001064048">
    <property type="component" value="Chromosome 7"/>
</dbReference>
<gene>
    <name evidence="1" type="ORF">MSG28_004763</name>
</gene>
<organism evidence="1 2">
    <name type="scientific">Choristoneura fumiferana</name>
    <name type="common">Spruce budworm moth</name>
    <name type="synonym">Archips fumiferana</name>
    <dbReference type="NCBI Taxonomy" id="7141"/>
    <lineage>
        <taxon>Eukaryota</taxon>
        <taxon>Metazoa</taxon>
        <taxon>Ecdysozoa</taxon>
        <taxon>Arthropoda</taxon>
        <taxon>Hexapoda</taxon>
        <taxon>Insecta</taxon>
        <taxon>Pterygota</taxon>
        <taxon>Neoptera</taxon>
        <taxon>Endopterygota</taxon>
        <taxon>Lepidoptera</taxon>
        <taxon>Glossata</taxon>
        <taxon>Ditrysia</taxon>
        <taxon>Tortricoidea</taxon>
        <taxon>Tortricidae</taxon>
        <taxon>Tortricinae</taxon>
        <taxon>Choristoneura</taxon>
    </lineage>
</organism>
<protein>
    <submittedName>
        <fullName evidence="1">Uncharacterized protein</fullName>
    </submittedName>
</protein>
<evidence type="ECO:0000313" key="2">
    <source>
        <dbReference type="Proteomes" id="UP001064048"/>
    </source>
</evidence>
<sequence>MANLVLCRLFIIFMGVMNYIDLNKMIASSLQRDIGDDADGAYRGHREQKCFVKLLENDSNVVEFEVEIYLVLQSERRRPSPQLPTPDYVTIPTTLMSYHYCPLDASYLPNRQYNSPYKKQTVSLNRLPKLPTLLYCFTLHLSLDRHDDFQRSKDDSFRMNSDACPSNMPPCGGSNPTNEGVECVHNTTP</sequence>
<dbReference type="EMBL" id="CM046107">
    <property type="protein sequence ID" value="KAI8432355.1"/>
    <property type="molecule type" value="Genomic_DNA"/>
</dbReference>
<proteinExistence type="predicted"/>
<reference evidence="1 2" key="1">
    <citation type="journal article" date="2022" name="Genome Biol. Evol.">
        <title>The Spruce Budworm Genome: Reconstructing the Evolutionary History of Antifreeze Proteins.</title>
        <authorList>
            <person name="Beliveau C."/>
            <person name="Gagne P."/>
            <person name="Picq S."/>
            <person name="Vernygora O."/>
            <person name="Keeling C.I."/>
            <person name="Pinkney K."/>
            <person name="Doucet D."/>
            <person name="Wen F."/>
            <person name="Johnston J.S."/>
            <person name="Maaroufi H."/>
            <person name="Boyle B."/>
            <person name="Laroche J."/>
            <person name="Dewar K."/>
            <person name="Juretic N."/>
            <person name="Blackburn G."/>
            <person name="Nisole A."/>
            <person name="Brunet B."/>
            <person name="Brandao M."/>
            <person name="Lumley L."/>
            <person name="Duan J."/>
            <person name="Quan G."/>
            <person name="Lucarotti C.J."/>
            <person name="Roe A.D."/>
            <person name="Sperling F.A.H."/>
            <person name="Levesque R.C."/>
            <person name="Cusson M."/>
        </authorList>
    </citation>
    <scope>NUCLEOTIDE SEQUENCE [LARGE SCALE GENOMIC DNA]</scope>
    <source>
        <strain evidence="1">Glfc:IPQL:Cfum</strain>
    </source>
</reference>
<comment type="caution">
    <text evidence="1">The sequence shown here is derived from an EMBL/GenBank/DDBJ whole genome shotgun (WGS) entry which is preliminary data.</text>
</comment>
<keyword evidence="2" id="KW-1185">Reference proteome</keyword>
<name>A0ACC0K7X3_CHOFU</name>